<dbReference type="OrthoDB" id="14045at2759"/>
<gene>
    <name evidence="10" type="ORF">EmuJ_000815800</name>
</gene>
<dbReference type="OMA" id="YETERNF"/>
<dbReference type="InterPro" id="IPR007115">
    <property type="entry name" value="6-PTP_synth/QueD"/>
</dbReference>
<dbReference type="FunFam" id="3.30.479.10:FF:000003">
    <property type="entry name" value="6-pyruvoyl tetrahydrobiopterin synthase"/>
    <property type="match status" value="1"/>
</dbReference>
<reference evidence="10" key="2">
    <citation type="submission" date="2015-11" db="EMBL/GenBank/DDBJ databases">
        <authorList>
            <person name="Zhang Y."/>
            <person name="Guo Z."/>
        </authorList>
    </citation>
    <scope>NUCLEOTIDE SEQUENCE</scope>
</reference>
<name>A0A068YED0_ECHMU</name>
<evidence type="ECO:0000256" key="4">
    <source>
        <dbReference type="ARBA" id="ARBA00013100"/>
    </source>
</evidence>
<dbReference type="EMBL" id="LN902841">
    <property type="protein sequence ID" value="CDS40563.1"/>
    <property type="molecule type" value="Genomic_DNA"/>
</dbReference>
<proteinExistence type="inferred from homology"/>
<evidence type="ECO:0000256" key="9">
    <source>
        <dbReference type="ARBA" id="ARBA00023239"/>
    </source>
</evidence>
<dbReference type="Proteomes" id="UP000017246">
    <property type="component" value="Unassembled WGS sequence"/>
</dbReference>
<keyword evidence="6" id="KW-0479">Metal-binding</keyword>
<dbReference type="Gene3D" id="3.30.479.10">
    <property type="entry name" value="6-pyruvoyl tetrahydropterin synthase/QueD"/>
    <property type="match status" value="1"/>
</dbReference>
<evidence type="ECO:0000256" key="3">
    <source>
        <dbReference type="ARBA" id="ARBA00009164"/>
    </source>
</evidence>
<comment type="similarity">
    <text evidence="3">Belongs to the PTPS family.</text>
</comment>
<dbReference type="SUPFAM" id="SSF55620">
    <property type="entry name" value="Tetrahydrobiopterin biosynthesis enzymes-like"/>
    <property type="match status" value="1"/>
</dbReference>
<organism evidence="10 11">
    <name type="scientific">Echinococcus multilocularis</name>
    <name type="common">Fox tapeworm</name>
    <dbReference type="NCBI Taxonomy" id="6211"/>
    <lineage>
        <taxon>Eukaryota</taxon>
        <taxon>Metazoa</taxon>
        <taxon>Spiralia</taxon>
        <taxon>Lophotrochozoa</taxon>
        <taxon>Platyhelminthes</taxon>
        <taxon>Cestoda</taxon>
        <taxon>Eucestoda</taxon>
        <taxon>Cyclophyllidea</taxon>
        <taxon>Taeniidae</taxon>
        <taxon>Echinococcus</taxon>
    </lineage>
</organism>
<keyword evidence="7" id="KW-0862">Zinc</keyword>
<dbReference type="GO" id="GO:0003874">
    <property type="term" value="F:6-pyruvoyltetrahydropterin synthase activity"/>
    <property type="evidence" value="ECO:0007669"/>
    <property type="project" value="UniProtKB-EC"/>
</dbReference>
<dbReference type="EC" id="4.2.3.12" evidence="4"/>
<dbReference type="GO" id="GO:0006729">
    <property type="term" value="P:tetrahydrobiopterin biosynthetic process"/>
    <property type="evidence" value="ECO:0007669"/>
    <property type="project" value="UniProtKB-UniPathway"/>
</dbReference>
<protein>
    <recommendedName>
        <fullName evidence="5">6-pyruvoyl tetrahydrobiopterin synthase</fullName>
        <ecNumber evidence="4">4.2.3.12</ecNumber>
    </recommendedName>
</protein>
<dbReference type="InterPro" id="IPR022469">
    <property type="entry name" value="PTPS_His_AS"/>
</dbReference>
<evidence type="ECO:0000256" key="5">
    <source>
        <dbReference type="ARBA" id="ARBA00015587"/>
    </source>
</evidence>
<dbReference type="PANTHER" id="PTHR12589">
    <property type="entry name" value="PYRUVOYL TETRAHYDROBIOPTERIN SYNTHASE"/>
    <property type="match status" value="1"/>
</dbReference>
<keyword evidence="9" id="KW-0456">Lyase</keyword>
<dbReference type="AlphaFoldDB" id="A0A068YED0"/>
<dbReference type="InterPro" id="IPR038418">
    <property type="entry name" value="6-PTP_synth/QueD_sf"/>
</dbReference>
<dbReference type="UniPathway" id="UPA00849">
    <property type="reaction ID" value="UER00819"/>
</dbReference>
<dbReference type="GO" id="GO:0005739">
    <property type="term" value="C:mitochondrion"/>
    <property type="evidence" value="ECO:0007669"/>
    <property type="project" value="TreeGrafter"/>
</dbReference>
<evidence type="ECO:0000256" key="6">
    <source>
        <dbReference type="ARBA" id="ARBA00022723"/>
    </source>
</evidence>
<sequence>MNPRVYVTRVETFSAAHRLFNTSLDKEENTRIFGKCAGENGHGHNFKMEVTVFGEVSPVTGMVIDSKKLKHIIQTNVLNLVDHKNLDLDVKYFRETNLVSTSENIAVFIWRSLRSSIDSKMDLEVKLYETESNIFCYRGD</sequence>
<evidence type="ECO:0000256" key="1">
    <source>
        <dbReference type="ARBA" id="ARBA00001947"/>
    </source>
</evidence>
<reference evidence="10" key="1">
    <citation type="journal article" date="2013" name="Nature">
        <title>The genomes of four tapeworm species reveal adaptations to parasitism.</title>
        <authorList>
            <person name="Tsai I.J."/>
            <person name="Zarowiecki M."/>
            <person name="Holroyd N."/>
            <person name="Garciarrubio A."/>
            <person name="Sanchez-Flores A."/>
            <person name="Brooks K.L."/>
            <person name="Tracey A."/>
            <person name="Bobes R.J."/>
            <person name="Fragoso G."/>
            <person name="Sciutto E."/>
            <person name="Aslett M."/>
            <person name="Beasley H."/>
            <person name="Bennett H.M."/>
            <person name="Cai J."/>
            <person name="Camicia F."/>
            <person name="Clark R."/>
            <person name="Cucher M."/>
            <person name="De Silva N."/>
            <person name="Day T.A."/>
            <person name="Deplazes P."/>
            <person name="Estrada K."/>
            <person name="Fernandez C."/>
            <person name="Holland P.W."/>
            <person name="Hou J."/>
            <person name="Hu S."/>
            <person name="Huckvale T."/>
            <person name="Hung S.S."/>
            <person name="Kamenetzky L."/>
            <person name="Keane J.A."/>
            <person name="Kiss F."/>
            <person name="Koziol U."/>
            <person name="Lambert O."/>
            <person name="Liu K."/>
            <person name="Luo X."/>
            <person name="Luo Y."/>
            <person name="Macchiaroli N."/>
            <person name="Nichol S."/>
            <person name="Paps J."/>
            <person name="Parkinson J."/>
            <person name="Pouchkina-Stantcheva N."/>
            <person name="Riddiford N."/>
            <person name="Rosenzvit M."/>
            <person name="Salinas G."/>
            <person name="Wasmuth J.D."/>
            <person name="Zamanian M."/>
            <person name="Zheng Y."/>
            <person name="Cai X."/>
            <person name="Soberon X."/>
            <person name="Olson P.D."/>
            <person name="Laclette J.P."/>
            <person name="Brehm K."/>
            <person name="Berriman M."/>
            <person name="Garciarrubio A."/>
            <person name="Bobes R.J."/>
            <person name="Fragoso G."/>
            <person name="Sanchez-Flores A."/>
            <person name="Estrada K."/>
            <person name="Cevallos M.A."/>
            <person name="Morett E."/>
            <person name="Gonzalez V."/>
            <person name="Portillo T."/>
            <person name="Ochoa-Leyva A."/>
            <person name="Jose M.V."/>
            <person name="Sciutto E."/>
            <person name="Landa A."/>
            <person name="Jimenez L."/>
            <person name="Valdes V."/>
            <person name="Carrero J.C."/>
            <person name="Larralde C."/>
            <person name="Morales-Montor J."/>
            <person name="Limon-Lason J."/>
            <person name="Soberon X."/>
            <person name="Laclette J.P."/>
        </authorList>
    </citation>
    <scope>NUCLEOTIDE SEQUENCE [LARGE SCALE GENOMIC DNA]</scope>
</reference>
<comment type="cofactor">
    <cofactor evidence="1">
        <name>Zn(2+)</name>
        <dbReference type="ChEBI" id="CHEBI:29105"/>
    </cofactor>
</comment>
<keyword evidence="8" id="KW-0783">Tetrahydrobiopterin biosynthesis</keyword>
<evidence type="ECO:0000256" key="2">
    <source>
        <dbReference type="ARBA" id="ARBA00005126"/>
    </source>
</evidence>
<comment type="pathway">
    <text evidence="2">Cofactor biosynthesis; tetrahydrobiopterin biosynthesis; tetrahydrobiopterin from 7,8-dihydroneopterin triphosphate: step 1/3.</text>
</comment>
<evidence type="ECO:0000313" key="11">
    <source>
        <dbReference type="Proteomes" id="UP000017246"/>
    </source>
</evidence>
<dbReference type="GO" id="GO:0046872">
    <property type="term" value="F:metal ion binding"/>
    <property type="evidence" value="ECO:0007669"/>
    <property type="project" value="UniProtKB-KW"/>
</dbReference>
<dbReference type="PANTHER" id="PTHR12589:SF7">
    <property type="entry name" value="6-PYRUVOYL TETRAHYDROBIOPTERIN SYNTHASE"/>
    <property type="match status" value="1"/>
</dbReference>
<evidence type="ECO:0000313" key="10">
    <source>
        <dbReference type="EMBL" id="CDS40563.1"/>
    </source>
</evidence>
<accession>A0A068YED0</accession>
<dbReference type="PROSITE" id="PS00988">
    <property type="entry name" value="PTPS_2"/>
    <property type="match status" value="1"/>
</dbReference>
<evidence type="ECO:0000256" key="8">
    <source>
        <dbReference type="ARBA" id="ARBA00023007"/>
    </source>
</evidence>
<dbReference type="STRING" id="6211.A0A068YED0"/>
<dbReference type="eggNOG" id="KOG4105">
    <property type="taxonomic scope" value="Eukaryota"/>
</dbReference>
<evidence type="ECO:0000256" key="7">
    <source>
        <dbReference type="ARBA" id="ARBA00022833"/>
    </source>
</evidence>
<keyword evidence="11" id="KW-1185">Reference proteome</keyword>
<dbReference type="Pfam" id="PF01242">
    <property type="entry name" value="PTPS"/>
    <property type="match status" value="1"/>
</dbReference>